<keyword evidence="2" id="KW-1185">Reference proteome</keyword>
<accession>A0A138ZXK9</accession>
<evidence type="ECO:0000313" key="2">
    <source>
        <dbReference type="Proteomes" id="UP000070544"/>
    </source>
</evidence>
<reference evidence="1 2" key="1">
    <citation type="journal article" date="2015" name="Genome Biol. Evol.">
        <title>Phylogenomic analyses indicate that early fungi evolved digesting cell walls of algal ancestors of land plants.</title>
        <authorList>
            <person name="Chang Y."/>
            <person name="Wang S."/>
            <person name="Sekimoto S."/>
            <person name="Aerts A.L."/>
            <person name="Choi C."/>
            <person name="Clum A."/>
            <person name="LaButti K.M."/>
            <person name="Lindquist E.A."/>
            <person name="Yee Ngan C."/>
            <person name="Ohm R.A."/>
            <person name="Salamov A.A."/>
            <person name="Grigoriev I.V."/>
            <person name="Spatafora J.W."/>
            <person name="Berbee M.L."/>
        </authorList>
    </citation>
    <scope>NUCLEOTIDE SEQUENCE [LARGE SCALE GENOMIC DNA]</scope>
    <source>
        <strain evidence="1 2">JEL478</strain>
    </source>
</reference>
<sequence>MGKATGIADSWHVHKRHLSLSCEKQHPNQSLFMEILPALGNLPMAVFLGHQANIINSVGEHVAGVATNYINAQANVQVAQQQQTAAVLVAQQQQTAAVLVAQHQREAFVQGLALVTTSSERKLGGAAVFYLLMVLLVKHLGIETVSARIIHSATGICLVTVFVRDTFNRLFPRRRPPGPVITEHPMTIVEVN</sequence>
<dbReference type="AlphaFoldDB" id="A0A138ZXK9"/>
<name>A0A138ZXK9_GONPJ</name>
<dbReference type="Proteomes" id="UP000070544">
    <property type="component" value="Unassembled WGS sequence"/>
</dbReference>
<evidence type="ECO:0000313" key="1">
    <source>
        <dbReference type="EMBL" id="KXS09035.1"/>
    </source>
</evidence>
<organism evidence="1 2">
    <name type="scientific">Gonapodya prolifera (strain JEL478)</name>
    <name type="common">Monoblepharis prolifera</name>
    <dbReference type="NCBI Taxonomy" id="1344416"/>
    <lineage>
        <taxon>Eukaryota</taxon>
        <taxon>Fungi</taxon>
        <taxon>Fungi incertae sedis</taxon>
        <taxon>Chytridiomycota</taxon>
        <taxon>Chytridiomycota incertae sedis</taxon>
        <taxon>Monoblepharidomycetes</taxon>
        <taxon>Monoblepharidales</taxon>
        <taxon>Gonapodyaceae</taxon>
        <taxon>Gonapodya</taxon>
    </lineage>
</organism>
<protein>
    <submittedName>
        <fullName evidence="1">Uncharacterized protein</fullName>
    </submittedName>
</protein>
<dbReference type="EMBL" id="KQ965897">
    <property type="protein sequence ID" value="KXS09035.1"/>
    <property type="molecule type" value="Genomic_DNA"/>
</dbReference>
<proteinExistence type="predicted"/>
<gene>
    <name evidence="1" type="ORF">M427DRAFT_161171</name>
</gene>